<accession>A0A9D1K4K4</accession>
<gene>
    <name evidence="1" type="ORF">IAD41_09970</name>
</gene>
<dbReference type="Proteomes" id="UP000824139">
    <property type="component" value="Unassembled WGS sequence"/>
</dbReference>
<reference evidence="1" key="2">
    <citation type="journal article" date="2021" name="PeerJ">
        <title>Extensive microbial diversity within the chicken gut microbiome revealed by metagenomics and culture.</title>
        <authorList>
            <person name="Gilroy R."/>
            <person name="Ravi A."/>
            <person name="Getino M."/>
            <person name="Pursley I."/>
            <person name="Horton D.L."/>
            <person name="Alikhan N.F."/>
            <person name="Baker D."/>
            <person name="Gharbi K."/>
            <person name="Hall N."/>
            <person name="Watson M."/>
            <person name="Adriaenssens E.M."/>
            <person name="Foster-Nyarko E."/>
            <person name="Jarju S."/>
            <person name="Secka A."/>
            <person name="Antonio M."/>
            <person name="Oren A."/>
            <person name="Chaudhuri R.R."/>
            <person name="La Ragione R."/>
            <person name="Hildebrand F."/>
            <person name="Pallen M.J."/>
        </authorList>
    </citation>
    <scope>NUCLEOTIDE SEQUENCE</scope>
    <source>
        <strain evidence="1">CHK152-2994</strain>
    </source>
</reference>
<dbReference type="EMBL" id="DVJO01000219">
    <property type="protein sequence ID" value="HIS83917.1"/>
    <property type="molecule type" value="Genomic_DNA"/>
</dbReference>
<comment type="caution">
    <text evidence="1">The sequence shown here is derived from an EMBL/GenBank/DDBJ whole genome shotgun (WGS) entry which is preliminary data.</text>
</comment>
<evidence type="ECO:0000313" key="2">
    <source>
        <dbReference type="Proteomes" id="UP000824139"/>
    </source>
</evidence>
<evidence type="ECO:0000313" key="1">
    <source>
        <dbReference type="EMBL" id="HIS83917.1"/>
    </source>
</evidence>
<name>A0A9D1K4K4_9BACT</name>
<proteinExistence type="predicted"/>
<sequence>MYRDEIFENAKRERREESYKNLKTEISSMECAIEKFLNNVLECTTSLSERDFHVTTL</sequence>
<reference evidence="1" key="1">
    <citation type="submission" date="2020-10" db="EMBL/GenBank/DDBJ databases">
        <authorList>
            <person name="Gilroy R."/>
        </authorList>
    </citation>
    <scope>NUCLEOTIDE SEQUENCE</scope>
    <source>
        <strain evidence="1">CHK152-2994</strain>
    </source>
</reference>
<organism evidence="1 2">
    <name type="scientific">Candidatus Scatenecus faecavium</name>
    <dbReference type="NCBI Taxonomy" id="2840915"/>
    <lineage>
        <taxon>Bacteria</taxon>
        <taxon>Candidatus Scatenecus</taxon>
    </lineage>
</organism>
<dbReference type="AlphaFoldDB" id="A0A9D1K4K4"/>
<protein>
    <submittedName>
        <fullName evidence="1">Uncharacterized protein</fullName>
    </submittedName>
</protein>